<proteinExistence type="inferred from homology"/>
<dbReference type="SUPFAM" id="SSF51735">
    <property type="entry name" value="NAD(P)-binding Rossmann-fold domains"/>
    <property type="match status" value="1"/>
</dbReference>
<dbReference type="PANTHER" id="PTHR43245:SF51">
    <property type="entry name" value="SHORT CHAIN DEHYDROGENASE_REDUCTASE FAMILY 42E, MEMBER 2"/>
    <property type="match status" value="1"/>
</dbReference>
<sequence length="351" mass="39140">MVPNTKDSYLITGGNGLLGRHIAKMLLERGETSVAVFDIAPSAESDERIIEFLGDVTNKGDLSNAVKKCNATCIFHTAALVQGAPRDAMFHVNVQGTQQVIAVARNYSVSKLVFTSSASVVFDGTDQDGVDETARYPETPFDDYNASKAEAERLVLAADEQYDVGLKTVSLRVAGLFGPGDRHAIPGFMNVLESGRTGMQIGNNQNLFDFTYIPNAALAHLLAADRLSPSHPKYSFVHGEAFFITNGAPMPFWDFPRALWKEAGHVPTKITVIPRFLAMIIAFFMEIWGWITRTTPTLTRFRVTYVTTTRWCDITRAREALDYEPKYSIEEGIRDSVEWWKESQQSREKKL</sequence>
<evidence type="ECO:0000313" key="6">
    <source>
        <dbReference type="Proteomes" id="UP000076871"/>
    </source>
</evidence>
<dbReference type="InterPro" id="IPR002225">
    <property type="entry name" value="3Beta_OHSteriod_DH/Estase"/>
</dbReference>
<gene>
    <name evidence="5" type="ORF">LAESUDRAFT_673313</name>
</gene>
<evidence type="ECO:0000256" key="1">
    <source>
        <dbReference type="ARBA" id="ARBA00009219"/>
    </source>
</evidence>
<keyword evidence="3" id="KW-0812">Transmembrane</keyword>
<keyword evidence="3" id="KW-1133">Transmembrane helix</keyword>
<keyword evidence="3" id="KW-0472">Membrane</keyword>
<dbReference type="FunCoup" id="A0A165GLN4">
    <property type="interactions" value="140"/>
</dbReference>
<dbReference type="RefSeq" id="XP_040768262.1">
    <property type="nucleotide sequence ID" value="XM_040905520.1"/>
</dbReference>
<dbReference type="PANTHER" id="PTHR43245">
    <property type="entry name" value="BIFUNCTIONAL POLYMYXIN RESISTANCE PROTEIN ARNA"/>
    <property type="match status" value="1"/>
</dbReference>
<keyword evidence="2" id="KW-0560">Oxidoreductase</keyword>
<evidence type="ECO:0000313" key="5">
    <source>
        <dbReference type="EMBL" id="KZT10522.1"/>
    </source>
</evidence>
<dbReference type="InParanoid" id="A0A165GLN4"/>
<reference evidence="5 6" key="1">
    <citation type="journal article" date="2016" name="Mol. Biol. Evol.">
        <title>Comparative Genomics of Early-Diverging Mushroom-Forming Fungi Provides Insights into the Origins of Lignocellulose Decay Capabilities.</title>
        <authorList>
            <person name="Nagy L.G."/>
            <person name="Riley R."/>
            <person name="Tritt A."/>
            <person name="Adam C."/>
            <person name="Daum C."/>
            <person name="Floudas D."/>
            <person name="Sun H."/>
            <person name="Yadav J.S."/>
            <person name="Pangilinan J."/>
            <person name="Larsson K.H."/>
            <person name="Matsuura K."/>
            <person name="Barry K."/>
            <person name="Labutti K."/>
            <person name="Kuo R."/>
            <person name="Ohm R.A."/>
            <person name="Bhattacharya S.S."/>
            <person name="Shirouzu T."/>
            <person name="Yoshinaga Y."/>
            <person name="Martin F.M."/>
            <person name="Grigoriev I.V."/>
            <person name="Hibbett D.S."/>
        </authorList>
    </citation>
    <scope>NUCLEOTIDE SEQUENCE [LARGE SCALE GENOMIC DNA]</scope>
    <source>
        <strain evidence="5 6">93-53</strain>
    </source>
</reference>
<feature type="domain" description="3-beta hydroxysteroid dehydrogenase/isomerase" evidence="4">
    <location>
        <begin position="10"/>
        <end position="274"/>
    </location>
</feature>
<feature type="transmembrane region" description="Helical" evidence="3">
    <location>
        <begin position="272"/>
        <end position="291"/>
    </location>
</feature>
<dbReference type="OrthoDB" id="10058185at2759"/>
<dbReference type="Pfam" id="PF01073">
    <property type="entry name" value="3Beta_HSD"/>
    <property type="match status" value="1"/>
</dbReference>
<name>A0A165GLN4_9APHY</name>
<dbReference type="GeneID" id="63822550"/>
<accession>A0A165GLN4</accession>
<dbReference type="GO" id="GO:0016616">
    <property type="term" value="F:oxidoreductase activity, acting on the CH-OH group of donors, NAD or NADP as acceptor"/>
    <property type="evidence" value="ECO:0007669"/>
    <property type="project" value="InterPro"/>
</dbReference>
<dbReference type="GO" id="GO:0006694">
    <property type="term" value="P:steroid biosynthetic process"/>
    <property type="evidence" value="ECO:0007669"/>
    <property type="project" value="InterPro"/>
</dbReference>
<dbReference type="AlphaFoldDB" id="A0A165GLN4"/>
<dbReference type="InterPro" id="IPR036291">
    <property type="entry name" value="NAD(P)-bd_dom_sf"/>
</dbReference>
<dbReference type="Proteomes" id="UP000076871">
    <property type="component" value="Unassembled WGS sequence"/>
</dbReference>
<organism evidence="5 6">
    <name type="scientific">Laetiporus sulphureus 93-53</name>
    <dbReference type="NCBI Taxonomy" id="1314785"/>
    <lineage>
        <taxon>Eukaryota</taxon>
        <taxon>Fungi</taxon>
        <taxon>Dikarya</taxon>
        <taxon>Basidiomycota</taxon>
        <taxon>Agaricomycotina</taxon>
        <taxon>Agaricomycetes</taxon>
        <taxon>Polyporales</taxon>
        <taxon>Laetiporus</taxon>
    </lineage>
</organism>
<dbReference type="STRING" id="1314785.A0A165GLN4"/>
<evidence type="ECO:0000256" key="2">
    <source>
        <dbReference type="ARBA" id="ARBA00023002"/>
    </source>
</evidence>
<keyword evidence="6" id="KW-1185">Reference proteome</keyword>
<dbReference type="EMBL" id="KV427609">
    <property type="protein sequence ID" value="KZT10522.1"/>
    <property type="molecule type" value="Genomic_DNA"/>
</dbReference>
<evidence type="ECO:0000256" key="3">
    <source>
        <dbReference type="SAM" id="Phobius"/>
    </source>
</evidence>
<dbReference type="Gene3D" id="3.40.50.720">
    <property type="entry name" value="NAD(P)-binding Rossmann-like Domain"/>
    <property type="match status" value="1"/>
</dbReference>
<comment type="similarity">
    <text evidence="1">Belongs to the 3-beta-HSD family.</text>
</comment>
<evidence type="ECO:0000259" key="4">
    <source>
        <dbReference type="Pfam" id="PF01073"/>
    </source>
</evidence>
<dbReference type="InterPro" id="IPR050177">
    <property type="entry name" value="Lipid_A_modif_metabolic_enz"/>
</dbReference>
<protein>
    <submittedName>
        <fullName evidence="5">NAD(P)-binding protein</fullName>
    </submittedName>
</protein>